<dbReference type="SUPFAM" id="SSF52833">
    <property type="entry name" value="Thioredoxin-like"/>
    <property type="match status" value="2"/>
</dbReference>
<dbReference type="AlphaFoldDB" id="A0A564XY15"/>
<dbReference type="PANTHER" id="PTHR46295">
    <property type="entry name" value="ENDOPLASMIC RETICULUM RESIDENT PROTEIN 44"/>
    <property type="match status" value="1"/>
</dbReference>
<dbReference type="Proteomes" id="UP000321570">
    <property type="component" value="Unassembled WGS sequence"/>
</dbReference>
<dbReference type="InterPro" id="IPR013766">
    <property type="entry name" value="Thioredoxin_domain"/>
</dbReference>
<keyword evidence="2" id="KW-0732">Signal</keyword>
<dbReference type="Pfam" id="PF13848">
    <property type="entry name" value="Thioredoxin_6"/>
    <property type="match status" value="1"/>
</dbReference>
<proteinExistence type="predicted"/>
<keyword evidence="5" id="KW-1185">Reference proteome</keyword>
<dbReference type="GO" id="GO:0003756">
    <property type="term" value="F:protein disulfide isomerase activity"/>
    <property type="evidence" value="ECO:0007669"/>
    <property type="project" value="TreeGrafter"/>
</dbReference>
<reference evidence="4 5" key="1">
    <citation type="submission" date="2019-07" db="EMBL/GenBank/DDBJ databases">
        <authorList>
            <person name="Jastrzebski P J."/>
            <person name="Paukszto L."/>
            <person name="Jastrzebski P J."/>
        </authorList>
    </citation>
    <scope>NUCLEOTIDE SEQUENCE [LARGE SCALE GENOMIC DNA]</scope>
    <source>
        <strain evidence="4 5">WMS-il1</strain>
    </source>
</reference>
<evidence type="ECO:0000256" key="2">
    <source>
        <dbReference type="SAM" id="SignalP"/>
    </source>
</evidence>
<feature type="region of interest" description="Disordered" evidence="1">
    <location>
        <begin position="377"/>
        <end position="398"/>
    </location>
</feature>
<dbReference type="InterPro" id="IPR036249">
    <property type="entry name" value="Thioredoxin-like_sf"/>
</dbReference>
<organism evidence="4 5">
    <name type="scientific">Hymenolepis diminuta</name>
    <name type="common">Rat tapeworm</name>
    <dbReference type="NCBI Taxonomy" id="6216"/>
    <lineage>
        <taxon>Eukaryota</taxon>
        <taxon>Metazoa</taxon>
        <taxon>Spiralia</taxon>
        <taxon>Lophotrochozoa</taxon>
        <taxon>Platyhelminthes</taxon>
        <taxon>Cestoda</taxon>
        <taxon>Eucestoda</taxon>
        <taxon>Cyclophyllidea</taxon>
        <taxon>Hymenolepididae</taxon>
        <taxon>Hymenolepis</taxon>
    </lineage>
</organism>
<dbReference type="GO" id="GO:0005793">
    <property type="term" value="C:endoplasmic reticulum-Golgi intermediate compartment"/>
    <property type="evidence" value="ECO:0007669"/>
    <property type="project" value="TreeGrafter"/>
</dbReference>
<feature type="chain" id="PRO_5021809722" description="Thioredoxin domain-containing protein" evidence="2">
    <location>
        <begin position="21"/>
        <end position="415"/>
    </location>
</feature>
<name>A0A564XY15_HYMDI</name>
<dbReference type="PANTHER" id="PTHR46295:SF1">
    <property type="entry name" value="ENDOPLASMIC RETICULUM RESIDENT PROTEIN 44"/>
    <property type="match status" value="1"/>
</dbReference>
<dbReference type="Gene3D" id="3.40.30.10">
    <property type="entry name" value="Glutaredoxin"/>
    <property type="match status" value="2"/>
</dbReference>
<dbReference type="GO" id="GO:0006457">
    <property type="term" value="P:protein folding"/>
    <property type="evidence" value="ECO:0007669"/>
    <property type="project" value="TreeGrafter"/>
</dbReference>
<feature type="compositionally biased region" description="Basic and acidic residues" evidence="1">
    <location>
        <begin position="201"/>
        <end position="222"/>
    </location>
</feature>
<dbReference type="InterPro" id="IPR052643">
    <property type="entry name" value="ERP44"/>
</dbReference>
<accession>A0A564XY15</accession>
<evidence type="ECO:0000313" key="5">
    <source>
        <dbReference type="Proteomes" id="UP000321570"/>
    </source>
</evidence>
<evidence type="ECO:0000256" key="1">
    <source>
        <dbReference type="SAM" id="MobiDB-lite"/>
    </source>
</evidence>
<sequence>MRSWLCLVLILIFSKNYARSAVISLDEESFRYTVKTYSFVLVNFYAEWCRFSRDLAPIFEQTSDSVAAEFTHGNVILARVDCDTQGALCMEQGVSKYPTLKLFKYGVRYRSEYRNQRSVEAFINYLKEQTANPLMNLAVGTPLTGLETKRSIVGTFPAFSHNDPVYNTFFKMAHHLTDCSCYAIEDNTKGISEVKFILKQEQREQQRQPAEENKKHPPKLTEQHPPQEILIDLNKLLEWAHKVCTPYVRELTFTNAEEITEPRLPLLILFYPPEDKTKGADSYIHRFTSLMEQHLTNYSSKIVPLVADGNVFSHPLMHMGKTVGDLPIIAIDSFQHMFLYPGDINAALEDPRHMNHFLLDLQSDKLHRQFHGMPEPVEQKEQLHQEEKPPVPQQESVFKLLTPSGNRYSILKDEL</sequence>
<dbReference type="EMBL" id="CABIJS010000022">
    <property type="protein sequence ID" value="VUZ39659.1"/>
    <property type="molecule type" value="Genomic_DNA"/>
</dbReference>
<gene>
    <name evidence="4" type="ORF">WMSIL1_LOCUS1079</name>
</gene>
<protein>
    <recommendedName>
        <fullName evidence="3">Thioredoxin domain-containing protein</fullName>
    </recommendedName>
</protein>
<feature type="domain" description="Thioredoxin" evidence="3">
    <location>
        <begin position="10"/>
        <end position="131"/>
    </location>
</feature>
<evidence type="ECO:0000313" key="4">
    <source>
        <dbReference type="EMBL" id="VUZ39659.1"/>
    </source>
</evidence>
<dbReference type="PROSITE" id="PS51352">
    <property type="entry name" value="THIOREDOXIN_2"/>
    <property type="match status" value="1"/>
</dbReference>
<feature type="signal peptide" evidence="2">
    <location>
        <begin position="1"/>
        <end position="20"/>
    </location>
</feature>
<feature type="compositionally biased region" description="Basic and acidic residues" evidence="1">
    <location>
        <begin position="377"/>
        <end position="389"/>
    </location>
</feature>
<feature type="region of interest" description="Disordered" evidence="1">
    <location>
        <begin position="201"/>
        <end position="224"/>
    </location>
</feature>
<dbReference type="GO" id="GO:0005789">
    <property type="term" value="C:endoplasmic reticulum membrane"/>
    <property type="evidence" value="ECO:0007669"/>
    <property type="project" value="TreeGrafter"/>
</dbReference>
<dbReference type="Pfam" id="PF00085">
    <property type="entry name" value="Thioredoxin"/>
    <property type="match status" value="1"/>
</dbReference>
<evidence type="ECO:0000259" key="3">
    <source>
        <dbReference type="PROSITE" id="PS51352"/>
    </source>
</evidence>